<comment type="caution">
    <text evidence="1">The sequence shown here is derived from an EMBL/GenBank/DDBJ whole genome shotgun (WGS) entry which is preliminary data.</text>
</comment>
<dbReference type="SUPFAM" id="SSF55486">
    <property type="entry name" value="Metalloproteases ('zincins'), catalytic domain"/>
    <property type="match status" value="1"/>
</dbReference>
<dbReference type="CDD" id="cd12953">
    <property type="entry name" value="MMP_TTHA0227"/>
    <property type="match status" value="1"/>
</dbReference>
<dbReference type="Proteomes" id="UP000824073">
    <property type="component" value="Unassembled WGS sequence"/>
</dbReference>
<dbReference type="Gene3D" id="3.30.2010.20">
    <property type="match status" value="1"/>
</dbReference>
<dbReference type="EMBL" id="DVMR01000074">
    <property type="protein sequence ID" value="HIU44595.1"/>
    <property type="molecule type" value="Genomic_DNA"/>
</dbReference>
<protein>
    <submittedName>
        <fullName evidence="1">Metallopeptidase family protein</fullName>
    </submittedName>
</protein>
<proteinExistence type="predicted"/>
<name>A0A9D1LMK4_9CLOT</name>
<gene>
    <name evidence="1" type="ORF">IAB67_09885</name>
</gene>
<reference evidence="1" key="2">
    <citation type="journal article" date="2021" name="PeerJ">
        <title>Extensive microbial diversity within the chicken gut microbiome revealed by metagenomics and culture.</title>
        <authorList>
            <person name="Gilroy R."/>
            <person name="Ravi A."/>
            <person name="Getino M."/>
            <person name="Pursley I."/>
            <person name="Horton D.L."/>
            <person name="Alikhan N.F."/>
            <person name="Baker D."/>
            <person name="Gharbi K."/>
            <person name="Hall N."/>
            <person name="Watson M."/>
            <person name="Adriaenssens E.M."/>
            <person name="Foster-Nyarko E."/>
            <person name="Jarju S."/>
            <person name="Secka A."/>
            <person name="Antonio M."/>
            <person name="Oren A."/>
            <person name="Chaudhuri R.R."/>
            <person name="La Ragione R."/>
            <person name="Hildebrand F."/>
            <person name="Pallen M.J."/>
        </authorList>
    </citation>
    <scope>NUCLEOTIDE SEQUENCE</scope>
    <source>
        <strain evidence="1">CHK191-8634</strain>
    </source>
</reference>
<sequence>MGGHAVILSFDQAGDLLDQMAEELPEAVFEGLNGGVSLLPDTVLDPELEDEVYILGEFCEDQMGRYIQLYYGSFAALAGEENWSHEDWERELRETLRHELTHHVEGLAGDSSLDRRDAEQMRQWRRRNK</sequence>
<accession>A0A9D1LMK4</accession>
<dbReference type="InterPro" id="IPR038555">
    <property type="entry name" value="Zincin_1_sf"/>
</dbReference>
<reference evidence="1" key="1">
    <citation type="submission" date="2020-10" db="EMBL/GenBank/DDBJ databases">
        <authorList>
            <person name="Gilroy R."/>
        </authorList>
    </citation>
    <scope>NUCLEOTIDE SEQUENCE</scope>
    <source>
        <strain evidence="1">CHK191-8634</strain>
    </source>
</reference>
<dbReference type="AlphaFoldDB" id="A0A9D1LMK4"/>
<organism evidence="1 2">
    <name type="scientific">Candidatus Ventrousia excrementavium</name>
    <dbReference type="NCBI Taxonomy" id="2840961"/>
    <lineage>
        <taxon>Bacteria</taxon>
        <taxon>Bacillati</taxon>
        <taxon>Bacillota</taxon>
        <taxon>Clostridia</taxon>
        <taxon>Eubacteriales</taxon>
        <taxon>Clostridiaceae</taxon>
        <taxon>Clostridiaceae incertae sedis</taxon>
        <taxon>Candidatus Ventrousia</taxon>
    </lineage>
</organism>
<evidence type="ECO:0000313" key="2">
    <source>
        <dbReference type="Proteomes" id="UP000824073"/>
    </source>
</evidence>
<evidence type="ECO:0000313" key="1">
    <source>
        <dbReference type="EMBL" id="HIU44595.1"/>
    </source>
</evidence>